<comment type="caution">
    <text evidence="2">The sequence shown here is derived from an EMBL/GenBank/DDBJ whole genome shotgun (WGS) entry which is preliminary data.</text>
</comment>
<feature type="compositionally biased region" description="Polar residues" evidence="1">
    <location>
        <begin position="686"/>
        <end position="695"/>
    </location>
</feature>
<feature type="region of interest" description="Disordered" evidence="1">
    <location>
        <begin position="504"/>
        <end position="751"/>
    </location>
</feature>
<feature type="compositionally biased region" description="Basic residues" evidence="1">
    <location>
        <begin position="618"/>
        <end position="633"/>
    </location>
</feature>
<feature type="compositionally biased region" description="Basic and acidic residues" evidence="1">
    <location>
        <begin position="46"/>
        <end position="67"/>
    </location>
</feature>
<evidence type="ECO:0000256" key="1">
    <source>
        <dbReference type="SAM" id="MobiDB-lite"/>
    </source>
</evidence>
<sequence length="1185" mass="132945">MSSRPDGQPRRERSASCSSPAHHSHPPVEQNGRPPAPRLIPTGSRQPDRGYSDRVQQHNGCRENGHWEHHHSRSVPHLQQVTSSAAAGHGEPTRITPAELLQRSRQELRQWSRDNGQPHAGMIPNAAPGLSGPERRDNRVTSANTNGVAEFDGRNGHPHHPQHAGGSKNHHAPQPGRSTPVPIQHLVPRYGLRQSSESHVHPAMRSIPPSLEPVYGAFEETMAAAQPRPEHHVHPVHRTGPGPQGPPLPLAHRPPHPGTRPPSRAGPPPPQHERFSSEPILCAHPQQHGWGPQQQPHPGHGDPPRSSSRPPRAWPAHPGPRFPSQGPPTRRPQDSGPPPGPPPGPVHGPPRPGPACWRPEFVEPENRYPRPRGPPEPSHEGPFNGSRGGVPQQYSEPEPQPEPQPEPEQRFQGGGLQPVIESDPDPEPQPEHESEPEPEPGHEPEHAPEAEPEPEPQRSPSPPPSGSSSGSNTANEAARPESPNASARALLIRSRSLVVRAISAMGSSRRLLSREEQPKVCDGRATSLPPPSQHRAPSPDVAYLVEELQLPQTRAIPSWRPPQPMQSEPRPSSPDPPPDTDTQDRGRSHSRSPSPSPERRGAHRSYRERSPSPEPRCRSHHHHHRGRQRRRSHSVPARYYSASSCSLSSYSYSSSSGDDRRRRRRRDKKKKRRRRTRRSPSCDSSDLSTAYSSESDSGDDRKGRRGRRKGRGRKKKDAKKPGIAKKFMASVGRRLVQLDPTEANRRERLSPREEWVTADRILGNEDWREREREVEDCRRRRRGAQWVREEVDDARDQATVAEDREVSQCLRESRNESRETVPARPETPQEQEWTDRDASDPQALALRLEEAARQQFPKADIEVSHPAEACESTAWEGCEVDDEDYYNVPLDDPHPGQGQDRDYGQQPAISRHMSQVSGDIKSFFSRRTSQLAQHLRGDGSGSTETREHSKTRPERPRRYSGAVPQADECADEVETPSHKRCWTMSRRRHHQQPPPLRRIASVPERLYVEAHLGTWEIEGEREIQEAGKQCLNRLDSELIAEAKATGLPHSIFDTLSQSANKPKPPFEPRGMRTMEDLCRSNSPDVQVLGRDWLPDWMQRERRSSAEDSQRCGEEQSLGRKYEALRKSHSKKRYRVHVCLRRQGFQSRLAKTRAKHLPATVGGSGPVSAMQAALLNEEARRKSPRQ</sequence>
<reference evidence="2 3" key="1">
    <citation type="submission" date="2024-04" db="EMBL/GenBank/DDBJ databases">
        <title>Phyllosticta paracitricarpa is synonymous to the EU quarantine fungus P. citricarpa based on phylogenomic analyses.</title>
        <authorList>
            <consortium name="Lawrence Berkeley National Laboratory"/>
            <person name="Van Ingen-Buijs V.A."/>
            <person name="Van Westerhoven A.C."/>
            <person name="Haridas S."/>
            <person name="Skiadas P."/>
            <person name="Martin F."/>
            <person name="Groenewald J.Z."/>
            <person name="Crous P.W."/>
            <person name="Seidl M.F."/>
        </authorList>
    </citation>
    <scope>NUCLEOTIDE SEQUENCE [LARGE SCALE GENOMIC DNA]</scope>
    <source>
        <strain evidence="2 3">CBS 122670</strain>
    </source>
</reference>
<evidence type="ECO:0000313" key="2">
    <source>
        <dbReference type="EMBL" id="KAK7546644.1"/>
    </source>
</evidence>
<feature type="compositionally biased region" description="Basic residues" evidence="1">
    <location>
        <begin position="661"/>
        <end position="678"/>
    </location>
</feature>
<feature type="region of interest" description="Disordered" evidence="1">
    <location>
        <begin position="114"/>
        <end position="183"/>
    </location>
</feature>
<name>A0ABR1MDQ4_9PEZI</name>
<protein>
    <recommendedName>
        <fullName evidence="4">Serine/arginine repetitive matrix protein 1-like</fullName>
    </recommendedName>
</protein>
<organism evidence="2 3">
    <name type="scientific">Phyllosticta citricarpa</name>
    <dbReference type="NCBI Taxonomy" id="55181"/>
    <lineage>
        <taxon>Eukaryota</taxon>
        <taxon>Fungi</taxon>
        <taxon>Dikarya</taxon>
        <taxon>Ascomycota</taxon>
        <taxon>Pezizomycotina</taxon>
        <taxon>Dothideomycetes</taxon>
        <taxon>Dothideomycetes incertae sedis</taxon>
        <taxon>Botryosphaeriales</taxon>
        <taxon>Phyllostictaceae</taxon>
        <taxon>Phyllosticta</taxon>
    </lineage>
</organism>
<evidence type="ECO:0000313" key="3">
    <source>
        <dbReference type="Proteomes" id="UP001365128"/>
    </source>
</evidence>
<feature type="compositionally biased region" description="Basic and acidic residues" evidence="1">
    <location>
        <begin position="742"/>
        <end position="751"/>
    </location>
</feature>
<gene>
    <name evidence="2" type="ORF">IWX46DRAFT_580707</name>
</gene>
<feature type="region of interest" description="Disordered" evidence="1">
    <location>
        <begin position="224"/>
        <end position="487"/>
    </location>
</feature>
<accession>A0ABR1MDQ4</accession>
<feature type="compositionally biased region" description="Basic and acidic residues" evidence="1">
    <location>
        <begin position="891"/>
        <end position="903"/>
    </location>
</feature>
<evidence type="ECO:0008006" key="4">
    <source>
        <dbReference type="Google" id="ProtNLM"/>
    </source>
</evidence>
<feature type="region of interest" description="Disordered" evidence="1">
    <location>
        <begin position="929"/>
        <end position="972"/>
    </location>
</feature>
<feature type="compositionally biased region" description="Basic residues" evidence="1">
    <location>
        <begin position="703"/>
        <end position="718"/>
    </location>
</feature>
<feature type="compositionally biased region" description="Basic and acidic residues" evidence="1">
    <location>
        <begin position="944"/>
        <end position="957"/>
    </location>
</feature>
<feature type="compositionally biased region" description="Basic and acidic residues" evidence="1">
    <location>
        <begin position="512"/>
        <end position="522"/>
    </location>
</feature>
<feature type="region of interest" description="Disordered" evidence="1">
    <location>
        <begin position="790"/>
        <end position="913"/>
    </location>
</feature>
<keyword evidence="3" id="KW-1185">Reference proteome</keyword>
<feature type="compositionally biased region" description="Basic and acidic residues" evidence="1">
    <location>
        <begin position="429"/>
        <end position="449"/>
    </location>
</feature>
<feature type="compositionally biased region" description="Low complexity" evidence="1">
    <location>
        <begin position="284"/>
        <end position="316"/>
    </location>
</feature>
<dbReference type="EMBL" id="JBBPDW010000014">
    <property type="protein sequence ID" value="KAK7546644.1"/>
    <property type="molecule type" value="Genomic_DNA"/>
</dbReference>
<dbReference type="Proteomes" id="UP001365128">
    <property type="component" value="Unassembled WGS sequence"/>
</dbReference>
<feature type="compositionally biased region" description="Low complexity" evidence="1">
    <location>
        <begin position="638"/>
        <end position="656"/>
    </location>
</feature>
<feature type="compositionally biased region" description="Pro residues" evidence="1">
    <location>
        <begin position="317"/>
        <end position="353"/>
    </location>
</feature>
<feature type="compositionally biased region" description="Basic and acidic residues" evidence="1">
    <location>
        <begin position="801"/>
        <end position="821"/>
    </location>
</feature>
<feature type="region of interest" description="Disordered" evidence="1">
    <location>
        <begin position="1"/>
        <end position="98"/>
    </location>
</feature>
<feature type="compositionally biased region" description="Basic and acidic residues" evidence="1">
    <location>
        <begin position="597"/>
        <end position="617"/>
    </location>
</feature>
<proteinExistence type="predicted"/>
<feature type="compositionally biased region" description="Pro residues" evidence="1">
    <location>
        <begin position="256"/>
        <end position="270"/>
    </location>
</feature>